<proteinExistence type="predicted"/>
<dbReference type="RefSeq" id="WP_011869498.1">
    <property type="nucleotide sequence ID" value="NC_009135.1"/>
</dbReference>
<dbReference type="SUPFAM" id="SSF48371">
    <property type="entry name" value="ARM repeat"/>
    <property type="match status" value="2"/>
</dbReference>
<protein>
    <submittedName>
        <fullName evidence="2">Uncharacterized protein</fullName>
    </submittedName>
</protein>
<dbReference type="HOGENOM" id="CLU_294355_0_0_2"/>
<feature type="coiled-coil region" evidence="1">
    <location>
        <begin position="734"/>
        <end position="765"/>
    </location>
</feature>
<evidence type="ECO:0000313" key="2">
    <source>
        <dbReference type="EMBL" id="ABO36052.1"/>
    </source>
</evidence>
<evidence type="ECO:0000313" key="3">
    <source>
        <dbReference type="Proteomes" id="UP000000253"/>
    </source>
</evidence>
<gene>
    <name evidence="2" type="ordered locus">MmarC5_1755</name>
</gene>
<reference evidence="2 3" key="1">
    <citation type="submission" date="2007-03" db="EMBL/GenBank/DDBJ databases">
        <title>Complete sequence of chromosome of Methanococcus maripaludis C5.</title>
        <authorList>
            <consortium name="US DOE Joint Genome Institute"/>
            <person name="Copeland A."/>
            <person name="Lucas S."/>
            <person name="Lapidus A."/>
            <person name="Barry K."/>
            <person name="Glavina del Rio T."/>
            <person name="Dalin E."/>
            <person name="Tice H."/>
            <person name="Pitluck S."/>
            <person name="Chertkov O."/>
            <person name="Brettin T."/>
            <person name="Bruce D."/>
            <person name="Han C."/>
            <person name="Detter J.C."/>
            <person name="Schmutz J."/>
            <person name="Larimer F."/>
            <person name="Land M."/>
            <person name="Hauser L."/>
            <person name="Kyrpides N."/>
            <person name="Mikhailova N."/>
            <person name="Sieprawska-Lupa M."/>
            <person name="Whitman W.B."/>
            <person name="Richardson P."/>
        </authorList>
    </citation>
    <scope>NUCLEOTIDE SEQUENCE [LARGE SCALE GENOMIC DNA]</scope>
    <source>
        <strain evidence="3">C5 / ATCC BAA-1333</strain>
    </source>
</reference>
<evidence type="ECO:0000256" key="1">
    <source>
        <dbReference type="SAM" id="Coils"/>
    </source>
</evidence>
<accession>A4G0R8</accession>
<dbReference type="InterPro" id="IPR016024">
    <property type="entry name" value="ARM-type_fold"/>
</dbReference>
<organism evidence="2 3">
    <name type="scientific">Methanococcus maripaludis (strain C5 / ATCC BAA-1333)</name>
    <dbReference type="NCBI Taxonomy" id="402880"/>
    <lineage>
        <taxon>Archaea</taxon>
        <taxon>Methanobacteriati</taxon>
        <taxon>Methanobacteriota</taxon>
        <taxon>Methanomada group</taxon>
        <taxon>Methanococci</taxon>
        <taxon>Methanococcales</taxon>
        <taxon>Methanococcaceae</taxon>
        <taxon>Methanococcus</taxon>
    </lineage>
</organism>
<keyword evidence="1" id="KW-0175">Coiled coil</keyword>
<dbReference type="GeneID" id="4927961"/>
<dbReference type="AlphaFoldDB" id="A4G0R8"/>
<dbReference type="Proteomes" id="UP000000253">
    <property type="component" value="Chromosome"/>
</dbReference>
<dbReference type="KEGG" id="mmq:MmarC5_1755"/>
<dbReference type="eggNOG" id="arCOG07638">
    <property type="taxonomic scope" value="Archaea"/>
</dbReference>
<dbReference type="OrthoDB" id="60614at2157"/>
<name>A4G0R8_METM5</name>
<dbReference type="EMBL" id="CP000609">
    <property type="protein sequence ID" value="ABO36052.1"/>
    <property type="molecule type" value="Genomic_DNA"/>
</dbReference>
<sequence>MYAEMSKEELLKRFDEYIISDDIKEKTEATKLLGYLGIKEIKSRMDNILKLTLENDISIRLNVITAFSNILNRFPEVFSEFLSCMYFNAEFSNNILSEHAKNEIRAFEPDVIERHVEYFKNGIYSKNTEERLKSIVGLSLISRFSPEFLDKALSEIVMVSTYDKSNLIQLIALGTLDDFSKLDRNLLRYSYLVFNKKIDIKLINLAETNDETSKFLINLTISKEADENTLQELLKYLSNENDFYSLLAAISLQNNIFKVKDTFSEYPLIFQNHISKFYKKHLGNMQQLVSYYLILDICRMLNMDIKHLDFEKIFYYLKKNISGKNHLLKAYSLKMIYSLFKIEKLNLDEKIDELFDNHPFENVLKEHPLCYHFGIPLLIEKYNVLPEIDESPYLIKSLDLKMRYMSHSERYEYLKSAEKNFESVYWLERYESVKKLGTALYFEESKDFMNFDLLNNILHDEIYLVRTIGVWILRVLSKYDVKIPERIILQSIHNLKSPYWELRFEYYLFFNELLEKNSEIVKNFNIASKLKSTLGNLYVTEKHSPSKAVIKNILNKILESLENRSEKFQNELNTLDYPEPYLENPVSSAAFLEKLKVNMDSYILKNDEKNILNILKFLETHESKLDCSYLLEELVKLKKNYDGADYLLNNLKKSYKLIPKSLEIHILDSLDSPIVEYKIEGVEEILMYLNEGFELSDEIKLKIKEILIMYRDEKLTEHCIDILNLQSDIESRRIVLEKEEFETYLNDLKKIKEQSDEKIKDISSEDLYIKLSHYLHKTSDYDYGSVNFNDILYFLSDYSKRPSVILTTIILKILKNAIADQNSDIITRIDVENPKILDNLYYLIHLTDYKILSKNALLLTVEIVKNKPEWLLEHLYNDSKNKNWCIFLNSLLDYPDDNVISETLDALDYYAKNSKYCGFSEEFIEKLINLVDNSNWTNFKKIVNVLSSYKMEKELLNHISELLIKKIENSNDDSKLILLRFFKIQDITQIDENLINKLFNLKNSENYDIKRDIGEIESKLNH</sequence>